<dbReference type="RefSeq" id="WP_157130614.1">
    <property type="nucleotide sequence ID" value="NZ_CP021422.1"/>
</dbReference>
<dbReference type="Proteomes" id="UP000596035">
    <property type="component" value="Chromosome"/>
</dbReference>
<sequence length="52" mass="5454">MGVQQSALAIETLANLVVDKPELTIPPEGEDSEPHGDNIINESAPQVTAADK</sequence>
<feature type="region of interest" description="Disordered" evidence="1">
    <location>
        <begin position="21"/>
        <end position="52"/>
    </location>
</feature>
<evidence type="ECO:0000256" key="1">
    <source>
        <dbReference type="SAM" id="MobiDB-lite"/>
    </source>
</evidence>
<reference evidence="2 3" key="1">
    <citation type="submission" date="2020-11" db="EMBL/GenBank/DDBJ databases">
        <title>Closed and high quality bacterial genomes of the OMM12 community.</title>
        <authorList>
            <person name="Marbouty M."/>
            <person name="Lamy-Besnier Q."/>
            <person name="Debarbieux L."/>
            <person name="Koszul R."/>
        </authorList>
    </citation>
    <scope>NUCLEOTIDE SEQUENCE [LARGE SCALE GENOMIC DNA]</scope>
    <source>
        <strain evidence="2 3">KB18</strain>
    </source>
</reference>
<dbReference type="AlphaFoldDB" id="A0AA92L549"/>
<protein>
    <submittedName>
        <fullName evidence="2">Uncharacterized protein</fullName>
    </submittedName>
</protein>
<organism evidence="2 3">
    <name type="scientific">Acutalibacter muris</name>
    <dbReference type="NCBI Taxonomy" id="1796620"/>
    <lineage>
        <taxon>Bacteria</taxon>
        <taxon>Bacillati</taxon>
        <taxon>Bacillota</taxon>
        <taxon>Clostridia</taxon>
        <taxon>Eubacteriales</taxon>
        <taxon>Acutalibacteraceae</taxon>
        <taxon>Acutalibacter</taxon>
    </lineage>
</organism>
<proteinExistence type="predicted"/>
<evidence type="ECO:0000313" key="2">
    <source>
        <dbReference type="EMBL" id="QQR28703.1"/>
    </source>
</evidence>
<name>A0AA92L549_9FIRM</name>
<gene>
    <name evidence="2" type="ORF">I5Q82_11345</name>
</gene>
<evidence type="ECO:0000313" key="3">
    <source>
        <dbReference type="Proteomes" id="UP000596035"/>
    </source>
</evidence>
<dbReference type="EMBL" id="CP065321">
    <property type="protein sequence ID" value="QQR28703.1"/>
    <property type="molecule type" value="Genomic_DNA"/>
</dbReference>
<accession>A0AA92L549</accession>